<dbReference type="PANTHER" id="PTHR10491:SF4">
    <property type="entry name" value="METHIONINE ADENOSYLTRANSFERASE 2 SUBUNIT BETA"/>
    <property type="match status" value="1"/>
</dbReference>
<comment type="pathway">
    <text evidence="2">Carbohydrate biosynthesis; dTDP-L-rhamnose biosynthesis.</text>
</comment>
<dbReference type="UniPathway" id="UPA00124"/>
<dbReference type="EMBL" id="MFAY01000032">
    <property type="protein sequence ID" value="OGD88625.1"/>
    <property type="molecule type" value="Genomic_DNA"/>
</dbReference>
<accession>A0A1F5G9X2</accession>
<keyword evidence="2" id="KW-0560">Oxidoreductase</keyword>
<reference evidence="4 5" key="1">
    <citation type="journal article" date="2016" name="Nat. Commun.">
        <title>Thousands of microbial genomes shed light on interconnected biogeochemical processes in an aquifer system.</title>
        <authorList>
            <person name="Anantharaman K."/>
            <person name="Brown C.T."/>
            <person name="Hug L.A."/>
            <person name="Sharon I."/>
            <person name="Castelle C.J."/>
            <person name="Probst A.J."/>
            <person name="Thomas B.C."/>
            <person name="Singh A."/>
            <person name="Wilkins M.J."/>
            <person name="Karaoz U."/>
            <person name="Brodie E.L."/>
            <person name="Williams K.H."/>
            <person name="Hubbard S.S."/>
            <person name="Banfield J.F."/>
        </authorList>
    </citation>
    <scope>NUCLEOTIDE SEQUENCE [LARGE SCALE GENOMIC DNA]</scope>
</reference>
<gene>
    <name evidence="4" type="ORF">A2693_01505</name>
</gene>
<dbReference type="InterPro" id="IPR036291">
    <property type="entry name" value="NAD(P)-bd_dom_sf"/>
</dbReference>
<dbReference type="CDD" id="cd05254">
    <property type="entry name" value="dTDP_HR_like_SDR_e"/>
    <property type="match status" value="1"/>
</dbReference>
<dbReference type="GO" id="GO:0008831">
    <property type="term" value="F:dTDP-4-dehydrorhamnose reductase activity"/>
    <property type="evidence" value="ECO:0007669"/>
    <property type="project" value="UniProtKB-EC"/>
</dbReference>
<dbReference type="PANTHER" id="PTHR10491">
    <property type="entry name" value="DTDP-4-DEHYDRORHAMNOSE REDUCTASE"/>
    <property type="match status" value="1"/>
</dbReference>
<organism evidence="4 5">
    <name type="scientific">Candidatus Curtissbacteria bacterium RIFCSPHIGHO2_01_FULL_40_12</name>
    <dbReference type="NCBI Taxonomy" id="1797710"/>
    <lineage>
        <taxon>Bacteria</taxon>
        <taxon>Candidatus Curtissiibacteriota</taxon>
    </lineage>
</organism>
<feature type="domain" description="RmlD-like substrate binding" evidence="3">
    <location>
        <begin position="13"/>
        <end position="296"/>
    </location>
</feature>
<evidence type="ECO:0000313" key="5">
    <source>
        <dbReference type="Proteomes" id="UP000178577"/>
    </source>
</evidence>
<dbReference type="GO" id="GO:0019305">
    <property type="term" value="P:dTDP-rhamnose biosynthetic process"/>
    <property type="evidence" value="ECO:0007669"/>
    <property type="project" value="UniProtKB-UniPathway"/>
</dbReference>
<evidence type="ECO:0000256" key="2">
    <source>
        <dbReference type="RuleBase" id="RU364082"/>
    </source>
</evidence>
<dbReference type="Proteomes" id="UP000178577">
    <property type="component" value="Unassembled WGS sequence"/>
</dbReference>
<sequence>MTLDSNNKLPLAVIGSSSMVGSRFCDLSNQNFRLIKADLHGEIPVDITDVKSVRHFFLQNNFQYLILFSAFADVDEAEKQRGNKEGNCWKINVEGVRNVANACKKFKRKLIFISTDFVFDGINGPYDETDPIGGDLDKISWYGLSKIEGEKIVQRVLADFIILRISYPYRAEFQKKDDFAKIILRRYQENNLFPMFSDQFFSPTFIDDLAPAIRLIISRNQRGIFHIASPQITTPYDFAKHLILAFGGNPSKVRNGSILQTKLGAPRSANGGLKVEKIRNLGFLPTDWKRGIQIIYSQSKGKLI</sequence>
<protein>
    <recommendedName>
        <fullName evidence="2">dTDP-4-dehydrorhamnose reductase</fullName>
        <ecNumber evidence="2">1.1.1.133</ecNumber>
    </recommendedName>
</protein>
<evidence type="ECO:0000259" key="3">
    <source>
        <dbReference type="Pfam" id="PF04321"/>
    </source>
</evidence>
<evidence type="ECO:0000313" key="4">
    <source>
        <dbReference type="EMBL" id="OGD88625.1"/>
    </source>
</evidence>
<dbReference type="EC" id="1.1.1.133" evidence="2"/>
<dbReference type="InterPro" id="IPR005913">
    <property type="entry name" value="dTDP_dehydrorham_reduct"/>
</dbReference>
<comment type="similarity">
    <text evidence="1 2">Belongs to the dTDP-4-dehydrorhamnose reductase family.</text>
</comment>
<proteinExistence type="inferred from homology"/>
<dbReference type="Pfam" id="PF04321">
    <property type="entry name" value="RmlD_sub_bind"/>
    <property type="match status" value="1"/>
</dbReference>
<dbReference type="Gene3D" id="3.90.25.10">
    <property type="entry name" value="UDP-galactose 4-epimerase, domain 1"/>
    <property type="match status" value="1"/>
</dbReference>
<dbReference type="InterPro" id="IPR029903">
    <property type="entry name" value="RmlD-like-bd"/>
</dbReference>
<dbReference type="AlphaFoldDB" id="A0A1F5G9X2"/>
<comment type="function">
    <text evidence="2">Catalyzes the reduction of dTDP-6-deoxy-L-lyxo-4-hexulose to yield dTDP-L-rhamnose.</text>
</comment>
<dbReference type="Gene3D" id="3.40.50.720">
    <property type="entry name" value="NAD(P)-binding Rossmann-like Domain"/>
    <property type="match status" value="1"/>
</dbReference>
<name>A0A1F5G9X2_9BACT</name>
<dbReference type="SUPFAM" id="SSF51735">
    <property type="entry name" value="NAD(P)-binding Rossmann-fold domains"/>
    <property type="match status" value="1"/>
</dbReference>
<comment type="caution">
    <text evidence="4">The sequence shown here is derived from an EMBL/GenBank/DDBJ whole genome shotgun (WGS) entry which is preliminary data.</text>
</comment>
<evidence type="ECO:0000256" key="1">
    <source>
        <dbReference type="ARBA" id="ARBA00010944"/>
    </source>
</evidence>
<keyword evidence="2" id="KW-0521">NADP</keyword>